<dbReference type="InterPro" id="IPR018608">
    <property type="entry name" value="Gti1/Pac2"/>
</dbReference>
<comment type="caution">
    <text evidence="2">The sequence shown here is derived from an EMBL/GenBank/DDBJ whole genome shotgun (WGS) entry which is preliminary data.</text>
</comment>
<feature type="region of interest" description="Disordered" evidence="1">
    <location>
        <begin position="456"/>
        <end position="512"/>
    </location>
</feature>
<dbReference type="AlphaFoldDB" id="A0A9N9EXA6"/>
<accession>A0A9N9EXA6</accession>
<feature type="compositionally biased region" description="Polar residues" evidence="1">
    <location>
        <begin position="389"/>
        <end position="417"/>
    </location>
</feature>
<reference evidence="2" key="1">
    <citation type="submission" date="2021-06" db="EMBL/GenBank/DDBJ databases">
        <authorList>
            <person name="Kallberg Y."/>
            <person name="Tangrot J."/>
            <person name="Rosling A."/>
        </authorList>
    </citation>
    <scope>NUCLEOTIDE SEQUENCE</scope>
    <source>
        <strain evidence="2">BR232B</strain>
    </source>
</reference>
<dbReference type="GO" id="GO:0003677">
    <property type="term" value="F:DNA binding"/>
    <property type="evidence" value="ECO:0007669"/>
    <property type="project" value="TreeGrafter"/>
</dbReference>
<sequence>MSIEATFRGYIESTQDTLLIFEACRRGLVPKICRRLQEKERKIVQSGSVFVFDERESGIKRWTDGLVWSPSRILGNFLIYRELDKRAPAGKKETVPVERQRSNSMDTESQAEKNKERALVGSLTNSYRFKKGGLIKKTMSIVVNGVAQHMISYYTKEDVLAGKLKTPSTTPNLAMLEISPDFLVKQNFRIPPQIEPVYDQNESQKIDYGKHPNGIPSRMSSIGSTNSPTRLSTHGIEYVHGPIKLETDNTNTMVPDGYRQPIATTAYTSSPPQSFAPLHSSFGYGASHSSNGGHEATSLPIPSVRQFPTPHRQASYHEFPPVSPHINPPHGRPRMRSAPAIQQTTPQSLIPTITASSQTAPHHIGAANSDLNYYAHSIHNVTSPNSWTDHPFTPYQSSQGTSNQPSASGLSSSNHMSTGGPHSETSGDVFYNTTTAVTAHNEAMYGGSSYSELPTTIPELYNPTHSSQSSVSNSHSQQQQHSTASSPTMRPTSSPTHTSNHAPITPPLTSANTNHTAIINAGSNNSGGFFAAPTSSLGYTPYYAPNFVKNEAYPPAMPANPLCVPYYAREGDW</sequence>
<feature type="compositionally biased region" description="Low complexity" evidence="1">
    <location>
        <begin position="465"/>
        <end position="499"/>
    </location>
</feature>
<feature type="region of interest" description="Disordered" evidence="1">
    <location>
        <begin position="90"/>
        <end position="117"/>
    </location>
</feature>
<evidence type="ECO:0000256" key="1">
    <source>
        <dbReference type="SAM" id="MobiDB-lite"/>
    </source>
</evidence>
<dbReference type="OrthoDB" id="5572844at2759"/>
<proteinExistence type="predicted"/>
<name>A0A9N9EXA6_9GLOM</name>
<evidence type="ECO:0000313" key="2">
    <source>
        <dbReference type="EMBL" id="CAG8497701.1"/>
    </source>
</evidence>
<dbReference type="Proteomes" id="UP000789739">
    <property type="component" value="Unassembled WGS sequence"/>
</dbReference>
<evidence type="ECO:0000313" key="3">
    <source>
        <dbReference type="Proteomes" id="UP000789739"/>
    </source>
</evidence>
<organism evidence="2 3">
    <name type="scientific">Paraglomus brasilianum</name>
    <dbReference type="NCBI Taxonomy" id="144538"/>
    <lineage>
        <taxon>Eukaryota</taxon>
        <taxon>Fungi</taxon>
        <taxon>Fungi incertae sedis</taxon>
        <taxon>Mucoromycota</taxon>
        <taxon>Glomeromycotina</taxon>
        <taxon>Glomeromycetes</taxon>
        <taxon>Paraglomerales</taxon>
        <taxon>Paraglomeraceae</taxon>
        <taxon>Paraglomus</taxon>
    </lineage>
</organism>
<feature type="region of interest" description="Disordered" evidence="1">
    <location>
        <begin position="389"/>
        <end position="429"/>
    </location>
</feature>
<dbReference type="Pfam" id="PF09729">
    <property type="entry name" value="Gti1_Pac2"/>
    <property type="match status" value="1"/>
</dbReference>
<keyword evidence="3" id="KW-1185">Reference proteome</keyword>
<gene>
    <name evidence="2" type="ORF">PBRASI_LOCUS2441</name>
</gene>
<feature type="region of interest" description="Disordered" evidence="1">
    <location>
        <begin position="209"/>
        <end position="228"/>
    </location>
</feature>
<feature type="compositionally biased region" description="Polar residues" evidence="1">
    <location>
        <begin position="218"/>
        <end position="228"/>
    </location>
</feature>
<protein>
    <submittedName>
        <fullName evidence="2">1375_t:CDS:1</fullName>
    </submittedName>
</protein>
<dbReference type="EMBL" id="CAJVPI010000190">
    <property type="protein sequence ID" value="CAG8497701.1"/>
    <property type="molecule type" value="Genomic_DNA"/>
</dbReference>
<feature type="compositionally biased region" description="Basic and acidic residues" evidence="1">
    <location>
        <begin position="90"/>
        <end position="101"/>
    </location>
</feature>
<dbReference type="PANTHER" id="PTHR28027">
    <property type="entry name" value="TRANSCRIPTIONAL REGULATOR MIT1"/>
    <property type="match status" value="1"/>
</dbReference>
<dbReference type="PANTHER" id="PTHR28027:SF2">
    <property type="entry name" value="TRANSCRIPTIONAL REGULATOR MIT1"/>
    <property type="match status" value="1"/>
</dbReference>